<proteinExistence type="predicted"/>
<keyword evidence="1" id="KW-0812">Transmembrane</keyword>
<keyword evidence="1" id="KW-0472">Membrane</keyword>
<dbReference type="WBParaSite" id="scaffold7714_cov246.g12342">
    <property type="protein sequence ID" value="scaffold7714_cov246.g12342"/>
    <property type="gene ID" value="scaffold7714_cov246.g12342"/>
</dbReference>
<keyword evidence="3" id="KW-1185">Reference proteome</keyword>
<evidence type="ECO:0000256" key="2">
    <source>
        <dbReference type="SAM" id="SignalP"/>
    </source>
</evidence>
<evidence type="ECO:0000256" key="1">
    <source>
        <dbReference type="SAM" id="Phobius"/>
    </source>
</evidence>
<dbReference type="Proteomes" id="UP000887561">
    <property type="component" value="Unplaced"/>
</dbReference>
<evidence type="ECO:0000313" key="3">
    <source>
        <dbReference type="Proteomes" id="UP000887561"/>
    </source>
</evidence>
<keyword evidence="1" id="KW-1133">Transmembrane helix</keyword>
<sequence length="149" mass="16344">MFIITISILLFISSFWTEAAQVGQTTANGHPVGGVENTLSFAQSSGNEANMANMTCPAFLTAVNQTIKNHPDWKAWLDQARHNETQFIENCQKEGGNTGEVQSFLDHQKGLLGCPEAHSRMTIIAIIFIVAFIISVVALAVVSVLYYRK</sequence>
<name>A0A915N725_MELJA</name>
<evidence type="ECO:0000313" key="4">
    <source>
        <dbReference type="WBParaSite" id="scaffold7714_cov246.g12342"/>
    </source>
</evidence>
<keyword evidence="2" id="KW-0732">Signal</keyword>
<organism evidence="3 4">
    <name type="scientific">Meloidogyne javanica</name>
    <name type="common">Root-knot nematode worm</name>
    <dbReference type="NCBI Taxonomy" id="6303"/>
    <lineage>
        <taxon>Eukaryota</taxon>
        <taxon>Metazoa</taxon>
        <taxon>Ecdysozoa</taxon>
        <taxon>Nematoda</taxon>
        <taxon>Chromadorea</taxon>
        <taxon>Rhabditida</taxon>
        <taxon>Tylenchina</taxon>
        <taxon>Tylenchomorpha</taxon>
        <taxon>Tylenchoidea</taxon>
        <taxon>Meloidogynidae</taxon>
        <taxon>Meloidogyninae</taxon>
        <taxon>Meloidogyne</taxon>
        <taxon>Meloidogyne incognita group</taxon>
    </lineage>
</organism>
<reference evidence="4" key="1">
    <citation type="submission" date="2022-11" db="UniProtKB">
        <authorList>
            <consortium name="WormBaseParasite"/>
        </authorList>
    </citation>
    <scope>IDENTIFICATION</scope>
</reference>
<feature type="chain" id="PRO_5037449256" evidence="2">
    <location>
        <begin position="20"/>
        <end position="149"/>
    </location>
</feature>
<accession>A0A915N725</accession>
<feature type="transmembrane region" description="Helical" evidence="1">
    <location>
        <begin position="123"/>
        <end position="147"/>
    </location>
</feature>
<dbReference type="AlphaFoldDB" id="A0A915N725"/>
<protein>
    <submittedName>
        <fullName evidence="4">Uncharacterized protein</fullName>
    </submittedName>
</protein>
<feature type="signal peptide" evidence="2">
    <location>
        <begin position="1"/>
        <end position="19"/>
    </location>
</feature>